<proteinExistence type="predicted"/>
<gene>
    <name evidence="13" type="ORF">F0145_08670</name>
</gene>
<dbReference type="GO" id="GO:0008360">
    <property type="term" value="P:regulation of cell shape"/>
    <property type="evidence" value="ECO:0007669"/>
    <property type="project" value="UniProtKB-KW"/>
</dbReference>
<dbReference type="GO" id="GO:0009252">
    <property type="term" value="P:peptidoglycan biosynthetic process"/>
    <property type="evidence" value="ECO:0007669"/>
    <property type="project" value="UniProtKB-KW"/>
</dbReference>
<evidence type="ECO:0000256" key="9">
    <source>
        <dbReference type="ARBA" id="ARBA00023136"/>
    </source>
</evidence>
<keyword evidence="4" id="KW-0808">Transferase</keyword>
<dbReference type="InterPro" id="IPR001264">
    <property type="entry name" value="Glyco_trans_51"/>
</dbReference>
<dbReference type="PANTHER" id="PTHR30400:SF0">
    <property type="entry name" value="BIOSYNTHETIC PEPTIDOGLYCAN TRANSGLYCOSYLASE"/>
    <property type="match status" value="1"/>
</dbReference>
<dbReference type="InterPro" id="IPR023346">
    <property type="entry name" value="Lysozyme-like_dom_sf"/>
</dbReference>
<keyword evidence="2" id="KW-0997">Cell inner membrane</keyword>
<evidence type="ECO:0000256" key="3">
    <source>
        <dbReference type="ARBA" id="ARBA00022676"/>
    </source>
</evidence>
<reference evidence="13 14" key="1">
    <citation type="submission" date="2019-09" db="EMBL/GenBank/DDBJ databases">
        <title>Genome sequence and assembly of Adhaeribacter sp.</title>
        <authorList>
            <person name="Chhetri G."/>
        </authorList>
    </citation>
    <scope>NUCLEOTIDE SEQUENCE [LARGE SCALE GENOMIC DNA]</scope>
    <source>
        <strain evidence="13 14">DK36</strain>
    </source>
</reference>
<dbReference type="PANTHER" id="PTHR30400">
    <property type="entry name" value="MONOFUNCTIONAL BIOSYNTHETIC PEPTIDOGLYCAN TRANSGLYCOSYLASE"/>
    <property type="match status" value="1"/>
</dbReference>
<evidence type="ECO:0000256" key="4">
    <source>
        <dbReference type="ARBA" id="ARBA00022679"/>
    </source>
</evidence>
<keyword evidence="1" id="KW-1003">Cell membrane</keyword>
<name>A0A5M6DIK7_9BACT</name>
<dbReference type="InterPro" id="IPR036950">
    <property type="entry name" value="PBP_transglycosylase"/>
</dbReference>
<evidence type="ECO:0000256" key="7">
    <source>
        <dbReference type="ARBA" id="ARBA00022984"/>
    </source>
</evidence>
<evidence type="ECO:0000256" key="8">
    <source>
        <dbReference type="ARBA" id="ARBA00022989"/>
    </source>
</evidence>
<keyword evidence="5 11" id="KW-0812">Transmembrane</keyword>
<dbReference type="RefSeq" id="WP_150087958.1">
    <property type="nucleotide sequence ID" value="NZ_VWSF01000005.1"/>
</dbReference>
<evidence type="ECO:0000256" key="2">
    <source>
        <dbReference type="ARBA" id="ARBA00022519"/>
    </source>
</evidence>
<keyword evidence="9 11" id="KW-0472">Membrane</keyword>
<dbReference type="Proteomes" id="UP000323426">
    <property type="component" value="Unassembled WGS sequence"/>
</dbReference>
<dbReference type="AlphaFoldDB" id="A0A5M6DIK7"/>
<dbReference type="InterPro" id="IPR011812">
    <property type="entry name" value="Pep_trsgly"/>
</dbReference>
<evidence type="ECO:0000256" key="6">
    <source>
        <dbReference type="ARBA" id="ARBA00022960"/>
    </source>
</evidence>
<keyword evidence="6" id="KW-0133">Cell shape</keyword>
<evidence type="ECO:0000256" key="1">
    <source>
        <dbReference type="ARBA" id="ARBA00022475"/>
    </source>
</evidence>
<sequence length="667" mass="76818">MNWKAYIKRTWKYWAIGIFSLIFITLVVLFSFRARILKLVVKEVISRVEGKYPVKFTIGKADFSDYNTVRMEKIALVPIGRDTLMKTSNIDVEISVKSMLFFRPVFSELTIENAFLTAKKDNGTDNYSFLMKKKATAAPRDTTKSRNYGDLLNRLIETAFENVPDKVNFRNFKGTYESNRRQINIAMPELSIEDGEIKTAISVQTDSLVNKLRVNGFIDPDEYFIKASLYTEDPAGIRLPYIKERFDAKISFDTLHLSLQDKVFRKDRLTVRGTARVNNLELNHPKVADTDVRVNNGAIDYVITLGENYYSLDSLTKVTVNKMVVYPQASLVTKPSKKISLKMRSAKTEANDFFQSLPEGMFESFEGLQAQGFLTYNMNLFVDMAQVDSLKFDSNLDAQYFNILQYGKTDFRKLNQPFEHTVYEYGKPLRTFTVGPANPNFTPYNQISSYLKNAILTSEDPRFFTHKGFHQGAFRHSMIANIKKNEFVRGGSTISMQLVKNVFLTRKKTIARKAEEILIVWLIENNRITTKQRMYEVYLNIIEWGPNIYGVKEASRFFFSKQPSQLNLAESLYLASIIPSPKLYRYSFDAYGNLRSRPRYYFRLISGIMRRKGLISDYDYNSLYPAVNLQGRARDLIVTATPIDTTVVDNVPIDIDLDFDAPIDLLD</sequence>
<dbReference type="GO" id="GO:0016020">
    <property type="term" value="C:membrane"/>
    <property type="evidence" value="ECO:0007669"/>
    <property type="project" value="InterPro"/>
</dbReference>
<evidence type="ECO:0000256" key="11">
    <source>
        <dbReference type="SAM" id="Phobius"/>
    </source>
</evidence>
<feature type="transmembrane region" description="Helical" evidence="11">
    <location>
        <begin position="12"/>
        <end position="32"/>
    </location>
</feature>
<dbReference type="GO" id="GO:0071555">
    <property type="term" value="P:cell wall organization"/>
    <property type="evidence" value="ECO:0007669"/>
    <property type="project" value="UniProtKB-KW"/>
</dbReference>
<dbReference type="EMBL" id="VWSF01000005">
    <property type="protein sequence ID" value="KAA5547394.1"/>
    <property type="molecule type" value="Genomic_DNA"/>
</dbReference>
<evidence type="ECO:0000256" key="5">
    <source>
        <dbReference type="ARBA" id="ARBA00022692"/>
    </source>
</evidence>
<keyword evidence="7" id="KW-0573">Peptidoglycan synthesis</keyword>
<evidence type="ECO:0000313" key="13">
    <source>
        <dbReference type="EMBL" id="KAA5547394.1"/>
    </source>
</evidence>
<dbReference type="GO" id="GO:0009274">
    <property type="term" value="C:peptidoglycan-based cell wall"/>
    <property type="evidence" value="ECO:0007669"/>
    <property type="project" value="InterPro"/>
</dbReference>
<organism evidence="13 14">
    <name type="scientific">Adhaeribacter rhizoryzae</name>
    <dbReference type="NCBI Taxonomy" id="2607907"/>
    <lineage>
        <taxon>Bacteria</taxon>
        <taxon>Pseudomonadati</taxon>
        <taxon>Bacteroidota</taxon>
        <taxon>Cytophagia</taxon>
        <taxon>Cytophagales</taxon>
        <taxon>Hymenobacteraceae</taxon>
        <taxon>Adhaeribacter</taxon>
    </lineage>
</organism>
<comment type="caution">
    <text evidence="13">The sequence shown here is derived from an EMBL/GenBank/DDBJ whole genome shotgun (WGS) entry which is preliminary data.</text>
</comment>
<dbReference type="SUPFAM" id="SSF53955">
    <property type="entry name" value="Lysozyme-like"/>
    <property type="match status" value="1"/>
</dbReference>
<accession>A0A5M6DIK7</accession>
<protein>
    <submittedName>
        <fullName evidence="13">Penicillin-binding protein</fullName>
    </submittedName>
</protein>
<evidence type="ECO:0000313" key="14">
    <source>
        <dbReference type="Proteomes" id="UP000323426"/>
    </source>
</evidence>
<feature type="domain" description="Glycosyl transferase family 51" evidence="12">
    <location>
        <begin position="428"/>
        <end position="587"/>
    </location>
</feature>
<dbReference type="GO" id="GO:0016763">
    <property type="term" value="F:pentosyltransferase activity"/>
    <property type="evidence" value="ECO:0007669"/>
    <property type="project" value="InterPro"/>
</dbReference>
<keyword evidence="8 11" id="KW-1133">Transmembrane helix</keyword>
<evidence type="ECO:0000256" key="10">
    <source>
        <dbReference type="ARBA" id="ARBA00023316"/>
    </source>
</evidence>
<keyword evidence="3" id="KW-0328">Glycosyltransferase</keyword>
<keyword evidence="14" id="KW-1185">Reference proteome</keyword>
<dbReference type="Pfam" id="PF00912">
    <property type="entry name" value="Transgly"/>
    <property type="match status" value="1"/>
</dbReference>
<dbReference type="Gene3D" id="1.10.3810.10">
    <property type="entry name" value="Biosynthetic peptidoglycan transglycosylase-like"/>
    <property type="match status" value="1"/>
</dbReference>
<keyword evidence="10" id="KW-0961">Cell wall biogenesis/degradation</keyword>
<evidence type="ECO:0000259" key="12">
    <source>
        <dbReference type="Pfam" id="PF00912"/>
    </source>
</evidence>